<evidence type="ECO:0000259" key="2">
    <source>
        <dbReference type="Pfam" id="PF19530"/>
    </source>
</evidence>
<keyword evidence="1" id="KW-0812">Transmembrane</keyword>
<gene>
    <name evidence="3" type="ORF">GIB67_039933</name>
</gene>
<dbReference type="InterPro" id="IPR045693">
    <property type="entry name" value="Ndh2_N"/>
</dbReference>
<evidence type="ECO:0000313" key="3">
    <source>
        <dbReference type="EMBL" id="KAF6173982.1"/>
    </source>
</evidence>
<keyword evidence="4" id="KW-1185">Reference proteome</keyword>
<evidence type="ECO:0000313" key="4">
    <source>
        <dbReference type="Proteomes" id="UP000541444"/>
    </source>
</evidence>
<keyword evidence="1" id="KW-1133">Transmembrane helix</keyword>
<sequence>EHENVTELVLVTLEDGVEEGRRFLNEEKNPMTLKELNEESYEVFPDFVYVNKQLEGRRFLNEEKNPMTLKELNEESYENFMKAFHLLLFNGSFIFPECILIFGLILLLQPLIKKINLGYISSLQQVLK</sequence>
<organism evidence="3 4">
    <name type="scientific">Kingdonia uniflora</name>
    <dbReference type="NCBI Taxonomy" id="39325"/>
    <lineage>
        <taxon>Eukaryota</taxon>
        <taxon>Viridiplantae</taxon>
        <taxon>Streptophyta</taxon>
        <taxon>Embryophyta</taxon>
        <taxon>Tracheophyta</taxon>
        <taxon>Spermatophyta</taxon>
        <taxon>Magnoliopsida</taxon>
        <taxon>Ranunculales</taxon>
        <taxon>Circaeasteraceae</taxon>
        <taxon>Kingdonia</taxon>
    </lineage>
</organism>
<dbReference type="Proteomes" id="UP000541444">
    <property type="component" value="Unassembled WGS sequence"/>
</dbReference>
<dbReference type="EMBL" id="JACGCM010000309">
    <property type="protein sequence ID" value="KAF6173982.1"/>
    <property type="molecule type" value="Genomic_DNA"/>
</dbReference>
<protein>
    <recommendedName>
        <fullName evidence="2">NAD(P)H-quinone oxidoreductase subunit 2 N-terminal domain-containing protein</fullName>
    </recommendedName>
</protein>
<accession>A0A7J7P3Z4</accession>
<name>A0A7J7P3Z4_9MAGN</name>
<dbReference type="OrthoDB" id="414309at2759"/>
<proteinExistence type="predicted"/>
<reference evidence="3 4" key="1">
    <citation type="journal article" date="2020" name="IScience">
        <title>Genome Sequencing of the Endangered Kingdonia uniflora (Circaeasteraceae, Ranunculales) Reveals Potential Mechanisms of Evolutionary Specialization.</title>
        <authorList>
            <person name="Sun Y."/>
            <person name="Deng T."/>
            <person name="Zhang A."/>
            <person name="Moore M.J."/>
            <person name="Landis J.B."/>
            <person name="Lin N."/>
            <person name="Zhang H."/>
            <person name="Zhang X."/>
            <person name="Huang J."/>
            <person name="Zhang X."/>
            <person name="Sun H."/>
            <person name="Wang H."/>
        </authorList>
    </citation>
    <scope>NUCLEOTIDE SEQUENCE [LARGE SCALE GENOMIC DNA]</scope>
    <source>
        <strain evidence="3">TB1705</strain>
        <tissue evidence="3">Leaf</tissue>
    </source>
</reference>
<keyword evidence="1" id="KW-0472">Membrane</keyword>
<feature type="transmembrane region" description="Helical" evidence="1">
    <location>
        <begin position="83"/>
        <end position="108"/>
    </location>
</feature>
<dbReference type="Pfam" id="PF19530">
    <property type="entry name" value="Ndh2_N"/>
    <property type="match status" value="1"/>
</dbReference>
<feature type="domain" description="NAD(P)H-quinone oxidoreductase subunit 2 N-terminal" evidence="2">
    <location>
        <begin position="80"/>
        <end position="108"/>
    </location>
</feature>
<feature type="non-terminal residue" evidence="3">
    <location>
        <position position="1"/>
    </location>
</feature>
<comment type="caution">
    <text evidence="3">The sequence shown here is derived from an EMBL/GenBank/DDBJ whole genome shotgun (WGS) entry which is preliminary data.</text>
</comment>
<dbReference type="AlphaFoldDB" id="A0A7J7P3Z4"/>
<evidence type="ECO:0000256" key="1">
    <source>
        <dbReference type="SAM" id="Phobius"/>
    </source>
</evidence>